<feature type="domain" description="Peptidase C50" evidence="6">
    <location>
        <begin position="2006"/>
        <end position="2104"/>
    </location>
</feature>
<dbReference type="Gene3D" id="1.25.40.10">
    <property type="entry name" value="Tetratricopeptide repeat domain"/>
    <property type="match status" value="1"/>
</dbReference>
<dbReference type="Pfam" id="PF03568">
    <property type="entry name" value="Separin_C"/>
    <property type="match status" value="1"/>
</dbReference>
<evidence type="ECO:0000313" key="7">
    <source>
        <dbReference type="EMBL" id="EIW78219.1"/>
    </source>
</evidence>
<dbReference type="GO" id="GO:0072686">
    <property type="term" value="C:mitotic spindle"/>
    <property type="evidence" value="ECO:0007669"/>
    <property type="project" value="TreeGrafter"/>
</dbReference>
<evidence type="ECO:0000256" key="4">
    <source>
        <dbReference type="ARBA" id="ARBA00022829"/>
    </source>
</evidence>
<dbReference type="OrthoDB" id="10255632at2759"/>
<evidence type="ECO:0000256" key="2">
    <source>
        <dbReference type="ARBA" id="ARBA00012489"/>
    </source>
</evidence>
<dbReference type="GO" id="GO:0051307">
    <property type="term" value="P:meiotic chromosome separation"/>
    <property type="evidence" value="ECO:0007669"/>
    <property type="project" value="TreeGrafter"/>
</dbReference>
<dbReference type="EMBL" id="JH711582">
    <property type="protein sequence ID" value="EIW78219.1"/>
    <property type="molecule type" value="Genomic_DNA"/>
</dbReference>
<dbReference type="SUPFAM" id="SSF48452">
    <property type="entry name" value="TPR-like"/>
    <property type="match status" value="1"/>
</dbReference>
<keyword evidence="4" id="KW-0159">Chromosome partition</keyword>
<dbReference type="InterPro" id="IPR005314">
    <property type="entry name" value="Peptidase_C50"/>
</dbReference>
<evidence type="ECO:0000256" key="5">
    <source>
        <dbReference type="SAM" id="MobiDB-lite"/>
    </source>
</evidence>
<dbReference type="GeneID" id="19201223"/>
<gene>
    <name evidence="7" type="ORF">CONPUDRAFT_138600</name>
</gene>
<feature type="compositionally biased region" description="Basic and acidic residues" evidence="5">
    <location>
        <begin position="1212"/>
        <end position="1226"/>
    </location>
</feature>
<feature type="region of interest" description="Disordered" evidence="5">
    <location>
        <begin position="1193"/>
        <end position="1226"/>
    </location>
</feature>
<feature type="compositionally biased region" description="Low complexity" evidence="5">
    <location>
        <begin position="36"/>
        <end position="54"/>
    </location>
</feature>
<keyword evidence="8" id="KW-1185">Reference proteome</keyword>
<evidence type="ECO:0000256" key="1">
    <source>
        <dbReference type="ARBA" id="ARBA00000451"/>
    </source>
</evidence>
<dbReference type="PROSITE" id="PS51700">
    <property type="entry name" value="SEPARIN"/>
    <property type="match status" value="1"/>
</dbReference>
<reference evidence="8" key="1">
    <citation type="journal article" date="2012" name="Science">
        <title>The Paleozoic origin of enzymatic lignin decomposition reconstructed from 31 fungal genomes.</title>
        <authorList>
            <person name="Floudas D."/>
            <person name="Binder M."/>
            <person name="Riley R."/>
            <person name="Barry K."/>
            <person name="Blanchette R.A."/>
            <person name="Henrissat B."/>
            <person name="Martinez A.T."/>
            <person name="Otillar R."/>
            <person name="Spatafora J.W."/>
            <person name="Yadav J.S."/>
            <person name="Aerts A."/>
            <person name="Benoit I."/>
            <person name="Boyd A."/>
            <person name="Carlson A."/>
            <person name="Copeland A."/>
            <person name="Coutinho P.M."/>
            <person name="de Vries R.P."/>
            <person name="Ferreira P."/>
            <person name="Findley K."/>
            <person name="Foster B."/>
            <person name="Gaskell J."/>
            <person name="Glotzer D."/>
            <person name="Gorecki P."/>
            <person name="Heitman J."/>
            <person name="Hesse C."/>
            <person name="Hori C."/>
            <person name="Igarashi K."/>
            <person name="Jurgens J.A."/>
            <person name="Kallen N."/>
            <person name="Kersten P."/>
            <person name="Kohler A."/>
            <person name="Kuees U."/>
            <person name="Kumar T.K.A."/>
            <person name="Kuo A."/>
            <person name="LaButti K."/>
            <person name="Larrondo L.F."/>
            <person name="Lindquist E."/>
            <person name="Ling A."/>
            <person name="Lombard V."/>
            <person name="Lucas S."/>
            <person name="Lundell T."/>
            <person name="Martin R."/>
            <person name="McLaughlin D.J."/>
            <person name="Morgenstern I."/>
            <person name="Morin E."/>
            <person name="Murat C."/>
            <person name="Nagy L.G."/>
            <person name="Nolan M."/>
            <person name="Ohm R.A."/>
            <person name="Patyshakuliyeva A."/>
            <person name="Rokas A."/>
            <person name="Ruiz-Duenas F.J."/>
            <person name="Sabat G."/>
            <person name="Salamov A."/>
            <person name="Samejima M."/>
            <person name="Schmutz J."/>
            <person name="Slot J.C."/>
            <person name="St John F."/>
            <person name="Stenlid J."/>
            <person name="Sun H."/>
            <person name="Sun S."/>
            <person name="Syed K."/>
            <person name="Tsang A."/>
            <person name="Wiebenga A."/>
            <person name="Young D."/>
            <person name="Pisabarro A."/>
            <person name="Eastwood D.C."/>
            <person name="Martin F."/>
            <person name="Cullen D."/>
            <person name="Grigoriev I.V."/>
            <person name="Hibbett D.S."/>
        </authorList>
    </citation>
    <scope>NUCLEOTIDE SEQUENCE [LARGE SCALE GENOMIC DNA]</scope>
    <source>
        <strain evidence="8">RWD-64-598 SS2</strain>
    </source>
</reference>
<dbReference type="GO" id="GO:0004197">
    <property type="term" value="F:cysteine-type endopeptidase activity"/>
    <property type="evidence" value="ECO:0007669"/>
    <property type="project" value="InterPro"/>
</dbReference>
<feature type="region of interest" description="Disordered" evidence="5">
    <location>
        <begin position="1812"/>
        <end position="1854"/>
    </location>
</feature>
<dbReference type="OMA" id="VAFCEYW"/>
<comment type="catalytic activity">
    <reaction evidence="1">
        <text>All bonds known to be hydrolyzed by this endopeptidase have arginine in P1 and an acidic residue in P4. P6 is often occupied by an acidic residue or by a hydroxy-amino-acid residue, the phosphorylation of which enhances cleavage.</text>
        <dbReference type="EC" id="3.4.22.49"/>
    </reaction>
</comment>
<dbReference type="EC" id="3.4.22.49" evidence="2"/>
<evidence type="ECO:0000313" key="8">
    <source>
        <dbReference type="Proteomes" id="UP000053558"/>
    </source>
</evidence>
<dbReference type="KEGG" id="cput:CONPUDRAFT_138600"/>
<sequence length="2227" mass="243104">MPGQTARAMQAKATSSRTTRTADKPSSTAAKDKATTSRATAASSTRAAAQSTLAKVRHASANSLARDVEKGLKISSESKDKQKLTPEETKVAAMRSVNNASQALSAAIQSGWKHTSEKAVSRQADTTSNTVRSAISLATASLEELRSVSQEDLNVERAASSIVGKLVTLEMYDDATSMLESIHRRLQILVLKEPPSQPTQFAAMTLSSLHLATFDAITLTLLSSHLLYAIIAVANRTLLPPTNPSIVEQFADALSTTSTLLTWVPILSTLPTKHVDGLLTRAYTVLTKLCSLPDLPPQAVLSIRTYALRCLLFASSGTVKPSTFWEQTQKSCILFVRTSKLETAATAEFVTSRVKMIVMDAQNGTFLTDSAFVNFCDFWMSIAKKDRNIAVLDEITTLMRGSPSRSPTPASSSVDQLIEKVKDMNVSEKTNIQAILRESAKACATLVKSTAVIEQQPTGDGDEGFEERLAEGRSAVASLDDLRQSLTQDAEASEDAQRTAGKLDRALERLRRACIRVVEQPPKNRAVTDGTLLLLEMIVAFLSKRCASETYSQDLFTPTLDTLFVLARKRLDCCNPDTYTPTLQLLGQATKLVDTARGASPAQLANYIRCISGALHNLAGTLYQADRYGGAVRFLNEGCALGVRALAMYSPETQMSANKPGEAGTPAEEREREGWRQLQDQLSRRWELLGVCHSKIGDRRPAYDGFVQSVRYFSYETSAIEENIKKGAISVFAATPALKHLGSIVDKLTYVGACELFMSGREISLRTALLDKTPAVAGMIVERQLDTLENSIWKEGIRAVVKDLLDEVLLIYEAGKLPLRRSRVLLRCMEFLWKTPGVDSLWDGATLGDEVLRLTGTEPQDADKPFAQYRQQYAASAHFWLGLLAYRQAADDQVSRVAQHAEEGCMMLRSILHPPAPASEVKSKKASVAAKATKTATKTTRQASIAARTTTRTVRTRVTKKAEKPVTPTSRQALGSVSLNVDQADKTTSPKQVTIQAHEVNVENPQSLARLLHLYVHILSLLDLGPLKVKLLAATQRLCVNFHQDLSDVLVSVSADLACEYVKLGKIKRAANVFAQTMDVNKSSAVSDDVRVRYLLRYAETLALSDNIMGGASAYCEALGYSEMILPEEKHMSTAERVRLRVGRVERAAMAAYVFAIIQYSKDNIVEAIQSLLQALRLWNRAIDTFQRLRPTPAASKSSVQAEEENPFKAPAKNEEPEEPPKNPRRHLMDGIEWRVADGLSDTLFALASAFFSRGSPREAEYFARQAIDLAESLGAPAMASRALARLGEVQLHQGALDAAQDTLSRAAELLAGAQGAVVADVQRLRAHWSQLREQEEDARTMYHEAGKLLEELNGVFAQMDGSRRKSSIGISPRASIGGTATESAVPALLSAILRKHIWLLRDEGGDEPRALIDQLLALPPSAEVKAAENALMGKLTLHGVYEQFHSDMALMSLAESTIALPTGISSDKPFPLTATTQEVLATLENADGLFSAYLSSAGRKGLVSDVREAVMSRAIIRAFHTSLGNPDGTQLTVGLLDASAAITLHRELLDAIHHKFPAMQFSDDLLWPLMTPSGSPLTRPPVPSRSFPKLIGRPSRRAISPSPLSESDSDDDETPTPSKVLEDYWASLKRKYASISLDAASLSTPRTNTLPAHWTVLHLVLAEDKSALFVSRQNRGAEPMVFRVPLKGRRLDDDEDEAEVETGDADTALPEGGQLSYAAAVRELKEIVRLSDEGTRGAVKVRADDQQARAAWWAERSRLDKRMKTLLESVEEGWLGGFKTLLTRPLQTPEAVVSDLRARLDKVFRPIVHPHKSVSRSASRSSNRSTKSASEGKSKAPTSSKSKASGKGKSTSTLPPLSDELLACLSSLSPKCSDGALHDVLYFVLDAYHLAGEPVAIAEVDIDEAAVKLRAALEEHAGFAKRFFVSNPDEVRQGDEEEHLFLVLDKDLQGIPWESIPCLRGRSVSRIPSLEFLLDRVEWSKVHRKLSGSNNSRDPADETRLSVNAAKTYYVLNPSGDLAGTQSRFEPWLNDMRREAKWDGIVGRAPSEGEWVHALENSELVLYFGHGGAEQYVRSHKVRHVKRCAATMLWGCSSGALKEMGEFERTGTAWNYMVGGCPSLVANLWDVTDRDIDKFAQAVFDKLELTPDRVGRASVAATGKAQDRASTAKSTIKAKINGSGATTTEAMGTRAQTVSVVSAVARSREACKLKYLTGAAPVVYGIPFYV</sequence>
<accession>A0A5M3MG37</accession>
<dbReference type="GO" id="GO:0044732">
    <property type="term" value="C:mitotic spindle pole body"/>
    <property type="evidence" value="ECO:0007669"/>
    <property type="project" value="TreeGrafter"/>
</dbReference>
<dbReference type="Proteomes" id="UP000053558">
    <property type="component" value="Unassembled WGS sequence"/>
</dbReference>
<dbReference type="PANTHER" id="PTHR12792">
    <property type="entry name" value="EXTRA SPINDLE POLES 1-RELATED"/>
    <property type="match status" value="1"/>
</dbReference>
<dbReference type="RefSeq" id="XP_007771296.1">
    <property type="nucleotide sequence ID" value="XM_007773106.1"/>
</dbReference>
<dbReference type="InterPro" id="IPR019734">
    <property type="entry name" value="TPR_rpt"/>
</dbReference>
<dbReference type="SMART" id="SM00028">
    <property type="entry name" value="TPR"/>
    <property type="match status" value="4"/>
</dbReference>
<name>A0A5M3MG37_CONPW</name>
<feature type="region of interest" description="Disordered" evidence="5">
    <location>
        <begin position="1"/>
        <end position="65"/>
    </location>
</feature>
<feature type="compositionally biased region" description="Low complexity" evidence="5">
    <location>
        <begin position="1816"/>
        <end position="1854"/>
    </location>
</feature>
<dbReference type="GO" id="GO:0005634">
    <property type="term" value="C:nucleus"/>
    <property type="evidence" value="ECO:0007669"/>
    <property type="project" value="InterPro"/>
</dbReference>
<dbReference type="GO" id="GO:0005737">
    <property type="term" value="C:cytoplasm"/>
    <property type="evidence" value="ECO:0007669"/>
    <property type="project" value="TreeGrafter"/>
</dbReference>
<dbReference type="PANTHER" id="PTHR12792:SF0">
    <property type="entry name" value="SEPARIN"/>
    <property type="match status" value="1"/>
</dbReference>
<comment type="caution">
    <text evidence="7">The sequence shown here is derived from an EMBL/GenBank/DDBJ whole genome shotgun (WGS) entry which is preliminary data.</text>
</comment>
<feature type="region of interest" description="Disordered" evidence="5">
    <location>
        <begin position="1574"/>
        <end position="1619"/>
    </location>
</feature>
<evidence type="ECO:0000259" key="6">
    <source>
        <dbReference type="PROSITE" id="PS51700"/>
    </source>
</evidence>
<organism evidence="7 8">
    <name type="scientific">Coniophora puteana (strain RWD-64-598)</name>
    <name type="common">Brown rot fungus</name>
    <dbReference type="NCBI Taxonomy" id="741705"/>
    <lineage>
        <taxon>Eukaryota</taxon>
        <taxon>Fungi</taxon>
        <taxon>Dikarya</taxon>
        <taxon>Basidiomycota</taxon>
        <taxon>Agaricomycotina</taxon>
        <taxon>Agaricomycetes</taxon>
        <taxon>Agaricomycetidae</taxon>
        <taxon>Boletales</taxon>
        <taxon>Coniophorineae</taxon>
        <taxon>Coniophoraceae</taxon>
        <taxon>Coniophora</taxon>
    </lineage>
</organism>
<protein>
    <recommendedName>
        <fullName evidence="2">separase</fullName>
        <ecNumber evidence="2">3.4.22.49</ecNumber>
    </recommendedName>
</protein>
<keyword evidence="3" id="KW-0378">Hydrolase</keyword>
<dbReference type="InterPro" id="IPR030397">
    <property type="entry name" value="SEPARIN_core_dom"/>
</dbReference>
<dbReference type="InterPro" id="IPR011990">
    <property type="entry name" value="TPR-like_helical_dom_sf"/>
</dbReference>
<proteinExistence type="predicted"/>
<dbReference type="GO" id="GO:0006508">
    <property type="term" value="P:proteolysis"/>
    <property type="evidence" value="ECO:0007669"/>
    <property type="project" value="InterPro"/>
</dbReference>
<evidence type="ECO:0000256" key="3">
    <source>
        <dbReference type="ARBA" id="ARBA00022801"/>
    </source>
</evidence>